<evidence type="ECO:0000313" key="3">
    <source>
        <dbReference type="Proteomes" id="UP001239680"/>
    </source>
</evidence>
<dbReference type="RefSeq" id="WP_306678317.1">
    <property type="nucleotide sequence ID" value="NZ_JAVDBT010000001.1"/>
</dbReference>
<evidence type="ECO:0000256" key="1">
    <source>
        <dbReference type="SAM" id="Phobius"/>
    </source>
</evidence>
<dbReference type="Proteomes" id="UP001239680">
    <property type="component" value="Unassembled WGS sequence"/>
</dbReference>
<evidence type="ECO:0008006" key="4">
    <source>
        <dbReference type="Google" id="ProtNLM"/>
    </source>
</evidence>
<proteinExistence type="predicted"/>
<protein>
    <recommendedName>
        <fullName evidence="4">DUF3329 domain-containing protein</fullName>
    </recommendedName>
</protein>
<feature type="transmembrane region" description="Helical" evidence="1">
    <location>
        <begin position="39"/>
        <end position="56"/>
    </location>
</feature>
<keyword evidence="1" id="KW-0812">Transmembrane</keyword>
<name>A0ABU0VSY0_9RHOB</name>
<evidence type="ECO:0000313" key="2">
    <source>
        <dbReference type="EMBL" id="MDQ2064832.1"/>
    </source>
</evidence>
<sequence>MQLLDPKHPFFAKIWVRWLCTVLAFGWACVEFYNGAPVWAFVFAAAGAYLAWVLLIRR</sequence>
<keyword evidence="1" id="KW-1133">Transmembrane helix</keyword>
<keyword evidence="1" id="KW-0472">Membrane</keyword>
<accession>A0ABU0VSY0</accession>
<comment type="caution">
    <text evidence="2">The sequence shown here is derived from an EMBL/GenBank/DDBJ whole genome shotgun (WGS) entry which is preliminary data.</text>
</comment>
<dbReference type="EMBL" id="JAVDBT010000001">
    <property type="protein sequence ID" value="MDQ2064832.1"/>
    <property type="molecule type" value="Genomic_DNA"/>
</dbReference>
<gene>
    <name evidence="2" type="ORF">Q9295_00465</name>
</gene>
<organism evidence="2 3">
    <name type="scientific">Pseudogemmobacter lacusdianii</name>
    <dbReference type="NCBI Taxonomy" id="3069608"/>
    <lineage>
        <taxon>Bacteria</taxon>
        <taxon>Pseudomonadati</taxon>
        <taxon>Pseudomonadota</taxon>
        <taxon>Alphaproteobacteria</taxon>
        <taxon>Rhodobacterales</taxon>
        <taxon>Paracoccaceae</taxon>
        <taxon>Pseudogemmobacter</taxon>
    </lineage>
</organism>
<keyword evidence="3" id="KW-1185">Reference proteome</keyword>
<feature type="transmembrane region" description="Helical" evidence="1">
    <location>
        <begin position="14"/>
        <end position="33"/>
    </location>
</feature>
<reference evidence="2 3" key="1">
    <citation type="submission" date="2023-08" db="EMBL/GenBank/DDBJ databases">
        <title>Characterization of two Paracoccaceae strains isolated from Phycosphere and proposal of Xinfangfangia lacusdiani sp. nov.</title>
        <authorList>
            <person name="Deng Y."/>
            <person name="Zhang Y.Q."/>
        </authorList>
    </citation>
    <scope>NUCLEOTIDE SEQUENCE [LARGE SCALE GENOMIC DNA]</scope>
    <source>
        <strain evidence="2 3">CPCC 101601</strain>
    </source>
</reference>